<reference evidence="1" key="1">
    <citation type="journal article" date="2014" name="Int. J. Syst. Evol. Microbiol.">
        <title>Complete genome sequence of Corynebacterium casei LMG S-19264T (=DSM 44701T), isolated from a smear-ripened cheese.</title>
        <authorList>
            <consortium name="US DOE Joint Genome Institute (JGI-PGF)"/>
            <person name="Walter F."/>
            <person name="Albersmeier A."/>
            <person name="Kalinowski J."/>
            <person name="Ruckert C."/>
        </authorList>
    </citation>
    <scope>NUCLEOTIDE SEQUENCE</scope>
    <source>
        <strain evidence="1">CGMCC 1.15966</strain>
    </source>
</reference>
<evidence type="ECO:0000313" key="2">
    <source>
        <dbReference type="Proteomes" id="UP000614460"/>
    </source>
</evidence>
<protein>
    <submittedName>
        <fullName evidence="1">Alpha-1,6-mannanase</fullName>
    </submittedName>
</protein>
<dbReference type="AlphaFoldDB" id="A0A8H9KY98"/>
<dbReference type="InterPro" id="IPR053169">
    <property type="entry name" value="MUG_Protein"/>
</dbReference>
<dbReference type="PIRSF" id="PIRSF021505">
    <property type="entry name" value="O_gly_hdrol"/>
    <property type="match status" value="1"/>
</dbReference>
<keyword evidence="2" id="KW-1185">Reference proteome</keyword>
<dbReference type="InterPro" id="IPR014512">
    <property type="entry name" value="O_gly_hydro"/>
</dbReference>
<dbReference type="SUPFAM" id="SSF48208">
    <property type="entry name" value="Six-hairpin glycosidases"/>
    <property type="match status" value="1"/>
</dbReference>
<dbReference type="InterPro" id="IPR008928">
    <property type="entry name" value="6-hairpin_glycosidase_sf"/>
</dbReference>
<accession>A0A8H9KY98</accession>
<reference evidence="1" key="2">
    <citation type="submission" date="2020-09" db="EMBL/GenBank/DDBJ databases">
        <authorList>
            <person name="Sun Q."/>
            <person name="Zhou Y."/>
        </authorList>
    </citation>
    <scope>NUCLEOTIDE SEQUENCE</scope>
    <source>
        <strain evidence="1">CGMCC 1.15966</strain>
    </source>
</reference>
<dbReference type="RefSeq" id="WP_094257822.1">
    <property type="nucleotide sequence ID" value="NZ_BMKM01000006.1"/>
</dbReference>
<dbReference type="Gene3D" id="1.50.10.20">
    <property type="match status" value="1"/>
</dbReference>
<dbReference type="Proteomes" id="UP000614460">
    <property type="component" value="Unassembled WGS sequence"/>
</dbReference>
<dbReference type="GO" id="GO:0005975">
    <property type="term" value="P:carbohydrate metabolic process"/>
    <property type="evidence" value="ECO:0007669"/>
    <property type="project" value="InterPro"/>
</dbReference>
<organism evidence="1 2">
    <name type="scientific">Sphingobacterium cellulitidis</name>
    <dbReference type="NCBI Taxonomy" id="1768011"/>
    <lineage>
        <taxon>Bacteria</taxon>
        <taxon>Pseudomonadati</taxon>
        <taxon>Bacteroidota</taxon>
        <taxon>Sphingobacteriia</taxon>
        <taxon>Sphingobacteriales</taxon>
        <taxon>Sphingobacteriaceae</taxon>
        <taxon>Sphingobacterium</taxon>
    </lineage>
</organism>
<dbReference type="Pfam" id="PF03663">
    <property type="entry name" value="Glyco_hydro_76"/>
    <property type="match status" value="1"/>
</dbReference>
<gene>
    <name evidence="1" type="ORF">GCM10011516_24200</name>
</gene>
<dbReference type="EMBL" id="BMKM01000006">
    <property type="protein sequence ID" value="GGE25715.1"/>
    <property type="molecule type" value="Genomic_DNA"/>
</dbReference>
<dbReference type="InterPro" id="IPR005198">
    <property type="entry name" value="Glyco_hydro_76"/>
</dbReference>
<dbReference type="PANTHER" id="PTHR47791">
    <property type="entry name" value="MEIOTICALLY UP-REGULATED GENE 191 PROTEIN"/>
    <property type="match status" value="1"/>
</dbReference>
<sequence>MKKSFILTVICLLGIIGVYAQKKKIEPTFSAQASITLDSIYKHYGIKNEVLLRENYPYDDSYEASYLANPSQGRKGNAYSYLWPFSGSLSAQVARYEEDKNPKILKDIKTKVLPGLEHYFDKRSPVGYASYVNSAALSDRFYDDNVWLGIDFADLYLTTKDKSFLNKSEEIWRFVESGMDDKLGGGIYWCEQKKESKNTCSNAPAVVYLLKLYQGTKNKEYLEKAINLYQWTKENLEDPTDHLYYDNISLTGKVNKTKFPYNSGQMLQSAALLFKITKDQKFLQDAQLIAASAHDYFFHSKAQHGGKEFRLLKNSDAWFIAVMLRGFAELYPLDKNPVYLNSFKDNLTYAWSNLRDENGLFNKDWKGERKSSKKWLLDQLAMVEMYARIASF</sequence>
<proteinExistence type="predicted"/>
<name>A0A8H9KY98_9SPHI</name>
<evidence type="ECO:0000313" key="1">
    <source>
        <dbReference type="EMBL" id="GGE25715.1"/>
    </source>
</evidence>
<comment type="caution">
    <text evidence="1">The sequence shown here is derived from an EMBL/GenBank/DDBJ whole genome shotgun (WGS) entry which is preliminary data.</text>
</comment>
<dbReference type="PANTHER" id="PTHR47791:SF4">
    <property type="entry name" value="(PUTATIVE SECRETED PROTEIN)-RELATED"/>
    <property type="match status" value="1"/>
</dbReference>